<proteinExistence type="predicted"/>
<reference evidence="2 3" key="1">
    <citation type="submission" date="2019-04" db="EMBL/GenBank/DDBJ databases">
        <title>Reference strain of H23.</title>
        <authorList>
            <person name="Luo X."/>
        </authorList>
    </citation>
    <scope>NUCLEOTIDE SEQUENCE [LARGE SCALE GENOMIC DNA]</scope>
    <source>
        <strain evidence="2 3">H23</strain>
    </source>
</reference>
<sequence length="275" mass="30508">MTAENDLAGIEYHGLSGITQACVIAIIRLIQCDAWITGATLLTCGHQHSFLLRLDETDYIAIKDGFTSGYSGEGPRGLAAALLALHEFGVAVEEVDVSRGILDRLGRSAMTNKDIQIIEESKAIRPTRWYDYIYDVTDAIEKKSSANEFFPPLIPFRLIDSRIMDLAIRFQKEPDAAIMTGYRRLEQILASKCGLVGAVGSKLFAKAFQVDGSLLFWEGVDEGEAKGRASLFIGAYSAFRNRRAHAELSHRLEDDIREFLLLNQLYVLEASSAVR</sequence>
<dbReference type="Pfam" id="PF09509">
    <property type="entry name" value="Hypoth_Ymh"/>
    <property type="match status" value="1"/>
</dbReference>
<comment type="caution">
    <text evidence="2">The sequence shown here is derived from an EMBL/GenBank/DDBJ whole genome shotgun (WGS) entry which is preliminary data.</text>
</comment>
<evidence type="ECO:0000313" key="2">
    <source>
        <dbReference type="EMBL" id="TKR33536.1"/>
    </source>
</evidence>
<accession>A0A4U5JWN0</accession>
<evidence type="ECO:0000259" key="1">
    <source>
        <dbReference type="Pfam" id="PF09509"/>
    </source>
</evidence>
<dbReference type="InterPro" id="IPR012654">
    <property type="entry name" value="CHP02391"/>
</dbReference>
<dbReference type="EMBL" id="SZUA01000001">
    <property type="protein sequence ID" value="TKR33536.1"/>
    <property type="molecule type" value="Genomic_DNA"/>
</dbReference>
<dbReference type="Proteomes" id="UP000308707">
    <property type="component" value="Unassembled WGS sequence"/>
</dbReference>
<protein>
    <submittedName>
        <fullName evidence="2">TIGR02391 family protein</fullName>
    </submittedName>
</protein>
<dbReference type="AlphaFoldDB" id="A0A4U5JWN0"/>
<organism evidence="2 3">
    <name type="scientific">Luteimonas gilva</name>
    <dbReference type="NCBI Taxonomy" id="2572684"/>
    <lineage>
        <taxon>Bacteria</taxon>
        <taxon>Pseudomonadati</taxon>
        <taxon>Pseudomonadota</taxon>
        <taxon>Gammaproteobacteria</taxon>
        <taxon>Lysobacterales</taxon>
        <taxon>Lysobacteraceae</taxon>
        <taxon>Luteimonas</taxon>
    </lineage>
</organism>
<keyword evidence="3" id="KW-1185">Reference proteome</keyword>
<dbReference type="OrthoDB" id="9811053at2"/>
<name>A0A4U5JWN0_9GAMM</name>
<dbReference type="RefSeq" id="WP_137265743.1">
    <property type="nucleotide sequence ID" value="NZ_SZUA01000001.1"/>
</dbReference>
<gene>
    <name evidence="2" type="ORF">FCE95_04375</name>
</gene>
<feature type="domain" description="Conserved hypothetical protein CHP02391" evidence="1">
    <location>
        <begin position="175"/>
        <end position="258"/>
    </location>
</feature>
<evidence type="ECO:0000313" key="3">
    <source>
        <dbReference type="Proteomes" id="UP000308707"/>
    </source>
</evidence>